<keyword evidence="1" id="KW-1133">Transmembrane helix</keyword>
<protein>
    <submittedName>
        <fullName evidence="4">FecR family protein</fullName>
    </submittedName>
</protein>
<dbReference type="RefSeq" id="WP_217789246.1">
    <property type="nucleotide sequence ID" value="NZ_JAHSPG010000001.1"/>
</dbReference>
<evidence type="ECO:0000259" key="2">
    <source>
        <dbReference type="Pfam" id="PF04773"/>
    </source>
</evidence>
<keyword evidence="1" id="KW-0812">Transmembrane</keyword>
<dbReference type="InterPro" id="IPR032508">
    <property type="entry name" value="FecR_C"/>
</dbReference>
<name>A0A9E2W2E2_9BACT</name>
<dbReference type="GO" id="GO:0016989">
    <property type="term" value="F:sigma factor antagonist activity"/>
    <property type="evidence" value="ECO:0007669"/>
    <property type="project" value="TreeGrafter"/>
</dbReference>
<dbReference type="InterPro" id="IPR012373">
    <property type="entry name" value="Ferrdict_sens_TM"/>
</dbReference>
<dbReference type="EMBL" id="JAHSPG010000001">
    <property type="protein sequence ID" value="MBV4355699.1"/>
    <property type="molecule type" value="Genomic_DNA"/>
</dbReference>
<feature type="domain" description="FecR protein" evidence="2">
    <location>
        <begin position="133"/>
        <end position="218"/>
    </location>
</feature>
<feature type="transmembrane region" description="Helical" evidence="1">
    <location>
        <begin position="77"/>
        <end position="97"/>
    </location>
</feature>
<dbReference type="PIRSF" id="PIRSF018266">
    <property type="entry name" value="FecR"/>
    <property type="match status" value="1"/>
</dbReference>
<gene>
    <name evidence="4" type="ORF">KTO63_00975</name>
</gene>
<sequence length="344" mass="38372">MSNRLIEKFLSGDCTEEEMEVVVAHFKNDPDTFVQYLTEKSWETFQPDAKMAVPSEKMLQQIEGSTRTTPVRKMNPVWIAAASVIIIAGIFSLYKLAMPVEKNEIAKDDGLKIEVFSAKKNMLKTIANNTSRASSHALPDGSVVKLGANSSISFDEHFANNKRDIFLKGEAVFTVAKDKTRPFTVHSHTVAVTALGTVFDVNDRNPAKAIVHLYSGKIVIRKEKDIAGDFKEVYLAPGQLYQLNKENLVAIVSEAPKAKITPVAPKVKPVLNFNKQSIAEILTQLQKEYKLIIDYNDDVIRNMDFTGTYDPSGATVESFLETLCMLNDLTLTKTNDHHFSIQVK</sequence>
<evidence type="ECO:0000313" key="4">
    <source>
        <dbReference type="EMBL" id="MBV4355699.1"/>
    </source>
</evidence>
<keyword evidence="5" id="KW-1185">Reference proteome</keyword>
<dbReference type="Proteomes" id="UP000812270">
    <property type="component" value="Unassembled WGS sequence"/>
</dbReference>
<accession>A0A9E2W2E2</accession>
<dbReference type="PANTHER" id="PTHR30273">
    <property type="entry name" value="PERIPLASMIC SIGNAL SENSOR AND SIGMA FACTOR ACTIVATOR FECR-RELATED"/>
    <property type="match status" value="1"/>
</dbReference>
<reference evidence="4" key="1">
    <citation type="submission" date="2021-06" db="EMBL/GenBank/DDBJ databases">
        <authorList>
            <person name="Huq M.A."/>
        </authorList>
    </citation>
    <scope>NUCLEOTIDE SEQUENCE</scope>
    <source>
        <strain evidence="4">MAH-26</strain>
    </source>
</reference>
<evidence type="ECO:0000313" key="5">
    <source>
        <dbReference type="Proteomes" id="UP000812270"/>
    </source>
</evidence>
<organism evidence="4 5">
    <name type="scientific">Pinibacter aurantiacus</name>
    <dbReference type="NCBI Taxonomy" id="2851599"/>
    <lineage>
        <taxon>Bacteria</taxon>
        <taxon>Pseudomonadati</taxon>
        <taxon>Bacteroidota</taxon>
        <taxon>Chitinophagia</taxon>
        <taxon>Chitinophagales</taxon>
        <taxon>Chitinophagaceae</taxon>
        <taxon>Pinibacter</taxon>
    </lineage>
</organism>
<proteinExistence type="predicted"/>
<evidence type="ECO:0000259" key="3">
    <source>
        <dbReference type="Pfam" id="PF16344"/>
    </source>
</evidence>
<dbReference type="AlphaFoldDB" id="A0A9E2W2E2"/>
<dbReference type="PANTHER" id="PTHR30273:SF2">
    <property type="entry name" value="PROTEIN FECR"/>
    <property type="match status" value="1"/>
</dbReference>
<dbReference type="Pfam" id="PF04773">
    <property type="entry name" value="FecR"/>
    <property type="match status" value="1"/>
</dbReference>
<dbReference type="Pfam" id="PF16344">
    <property type="entry name" value="FecR_C"/>
    <property type="match status" value="1"/>
</dbReference>
<dbReference type="InterPro" id="IPR006860">
    <property type="entry name" value="FecR"/>
</dbReference>
<feature type="domain" description="Protein FecR C-terminal" evidence="3">
    <location>
        <begin position="271"/>
        <end position="336"/>
    </location>
</feature>
<comment type="caution">
    <text evidence="4">The sequence shown here is derived from an EMBL/GenBank/DDBJ whole genome shotgun (WGS) entry which is preliminary data.</text>
</comment>
<evidence type="ECO:0000256" key="1">
    <source>
        <dbReference type="SAM" id="Phobius"/>
    </source>
</evidence>
<keyword evidence="1" id="KW-0472">Membrane</keyword>